<keyword evidence="3" id="KW-1185">Reference proteome</keyword>
<gene>
    <name evidence="2" type="ORF">EXIGLDRAFT_764996</name>
</gene>
<dbReference type="Gene3D" id="3.30.710.10">
    <property type="entry name" value="Potassium Channel Kv1.1, Chain A"/>
    <property type="match status" value="1"/>
</dbReference>
<dbReference type="AlphaFoldDB" id="A0A165KRJ2"/>
<dbReference type="STRING" id="1314781.A0A165KRJ2"/>
<dbReference type="Proteomes" id="UP000077266">
    <property type="component" value="Unassembled WGS sequence"/>
</dbReference>
<accession>A0A165KRJ2</accession>
<dbReference type="InParanoid" id="A0A165KRJ2"/>
<evidence type="ECO:0000259" key="1">
    <source>
        <dbReference type="Pfam" id="PF00651"/>
    </source>
</evidence>
<proteinExistence type="predicted"/>
<dbReference type="EMBL" id="KV425938">
    <property type="protein sequence ID" value="KZV96753.1"/>
    <property type="molecule type" value="Genomic_DNA"/>
</dbReference>
<dbReference type="InterPro" id="IPR000210">
    <property type="entry name" value="BTB/POZ_dom"/>
</dbReference>
<sequence>MTNAPVEVDYAGGSTDAIVLVAQNGDRYRVPRAALHHGSSFFQSMLSLPQPVSASTSSEPDPITMSEDSDILHYLVTHMCGRPLPPVTSLAQADKILLAADKFDMPNLTSVIHYLLQHPPEPTHHIHRHVLAARYRWADMCKAEAMASLNASLDSAEAARCDPAFVVPLLNLRQQRTDAFAGLVNAMRTRVTLPFAMFTIKPVLSSRSADDRDVAAYNHESGSVFFWRMRYEFSLRPGGAFVVQEEYVNWPEWTRFEANGLTDQPCVERLKERLRKIVDSLPADLPSLS</sequence>
<evidence type="ECO:0000313" key="3">
    <source>
        <dbReference type="Proteomes" id="UP000077266"/>
    </source>
</evidence>
<dbReference type="OrthoDB" id="3238622at2759"/>
<dbReference type="Pfam" id="PF00651">
    <property type="entry name" value="BTB"/>
    <property type="match status" value="1"/>
</dbReference>
<protein>
    <recommendedName>
        <fullName evidence="1">BTB domain-containing protein</fullName>
    </recommendedName>
</protein>
<evidence type="ECO:0000313" key="2">
    <source>
        <dbReference type="EMBL" id="KZV96753.1"/>
    </source>
</evidence>
<name>A0A165KRJ2_EXIGL</name>
<organism evidence="2 3">
    <name type="scientific">Exidia glandulosa HHB12029</name>
    <dbReference type="NCBI Taxonomy" id="1314781"/>
    <lineage>
        <taxon>Eukaryota</taxon>
        <taxon>Fungi</taxon>
        <taxon>Dikarya</taxon>
        <taxon>Basidiomycota</taxon>
        <taxon>Agaricomycotina</taxon>
        <taxon>Agaricomycetes</taxon>
        <taxon>Auriculariales</taxon>
        <taxon>Exidiaceae</taxon>
        <taxon>Exidia</taxon>
    </lineage>
</organism>
<dbReference type="InterPro" id="IPR011333">
    <property type="entry name" value="SKP1/BTB/POZ_sf"/>
</dbReference>
<reference evidence="2 3" key="1">
    <citation type="journal article" date="2016" name="Mol. Biol. Evol.">
        <title>Comparative Genomics of Early-Diverging Mushroom-Forming Fungi Provides Insights into the Origins of Lignocellulose Decay Capabilities.</title>
        <authorList>
            <person name="Nagy L.G."/>
            <person name="Riley R."/>
            <person name="Tritt A."/>
            <person name="Adam C."/>
            <person name="Daum C."/>
            <person name="Floudas D."/>
            <person name="Sun H."/>
            <person name="Yadav J.S."/>
            <person name="Pangilinan J."/>
            <person name="Larsson K.H."/>
            <person name="Matsuura K."/>
            <person name="Barry K."/>
            <person name="Labutti K."/>
            <person name="Kuo R."/>
            <person name="Ohm R.A."/>
            <person name="Bhattacharya S.S."/>
            <person name="Shirouzu T."/>
            <person name="Yoshinaga Y."/>
            <person name="Martin F.M."/>
            <person name="Grigoriev I.V."/>
            <person name="Hibbett D.S."/>
        </authorList>
    </citation>
    <scope>NUCLEOTIDE SEQUENCE [LARGE SCALE GENOMIC DNA]</scope>
    <source>
        <strain evidence="2 3">HHB12029</strain>
    </source>
</reference>
<dbReference type="SUPFAM" id="SSF54695">
    <property type="entry name" value="POZ domain"/>
    <property type="match status" value="1"/>
</dbReference>
<feature type="domain" description="BTB" evidence="1">
    <location>
        <begin position="18"/>
        <end position="118"/>
    </location>
</feature>